<organism evidence="16 17">
    <name type="scientific">Limosilactobacillus equigenerosi DSM 18793 = JCM 14505</name>
    <dbReference type="NCBI Taxonomy" id="1423742"/>
    <lineage>
        <taxon>Bacteria</taxon>
        <taxon>Bacillati</taxon>
        <taxon>Bacillota</taxon>
        <taxon>Bacilli</taxon>
        <taxon>Lactobacillales</taxon>
        <taxon>Lactobacillaceae</taxon>
        <taxon>Limosilactobacillus</taxon>
    </lineage>
</organism>
<dbReference type="InterPro" id="IPR002933">
    <property type="entry name" value="Peptidase_M20"/>
</dbReference>
<evidence type="ECO:0000256" key="10">
    <source>
        <dbReference type="ARBA" id="ARBA00022833"/>
    </source>
</evidence>
<dbReference type="Pfam" id="PF01546">
    <property type="entry name" value="Peptidase_M20"/>
    <property type="match status" value="1"/>
</dbReference>
<dbReference type="SUPFAM" id="SSF55031">
    <property type="entry name" value="Bacterial exopeptidase dimerisation domain"/>
    <property type="match status" value="1"/>
</dbReference>
<dbReference type="InterPro" id="IPR001261">
    <property type="entry name" value="ArgE/DapE_CS"/>
</dbReference>
<dbReference type="AlphaFoldDB" id="A0A0R1UN51"/>
<dbReference type="GO" id="GO:0019877">
    <property type="term" value="P:diaminopimelate biosynthetic process"/>
    <property type="evidence" value="ECO:0007669"/>
    <property type="project" value="UniProtKB-KW"/>
</dbReference>
<comment type="cofactor">
    <cofactor evidence="1">
        <name>Co(2+)</name>
        <dbReference type="ChEBI" id="CHEBI:48828"/>
    </cofactor>
</comment>
<dbReference type="EC" id="3.5.1.18" evidence="5"/>
<keyword evidence="12" id="KW-0457">Lysine biosynthesis</keyword>
<dbReference type="CDD" id="cd08659">
    <property type="entry name" value="M20_ArgE_DapE-like"/>
    <property type="match status" value="1"/>
</dbReference>
<keyword evidence="17" id="KW-1185">Reference proteome</keyword>
<dbReference type="PATRIC" id="fig|1423742.4.peg.1373"/>
<dbReference type="STRING" id="417373.GCA_001570685_00991"/>
<dbReference type="InterPro" id="IPR010182">
    <property type="entry name" value="ArgE/DapE"/>
</dbReference>
<dbReference type="UniPathway" id="UPA00034">
    <property type="reaction ID" value="UER00021"/>
</dbReference>
<dbReference type="EMBL" id="AZGC01000033">
    <property type="protein sequence ID" value="KRL94590.1"/>
    <property type="molecule type" value="Genomic_DNA"/>
</dbReference>
<evidence type="ECO:0000256" key="1">
    <source>
        <dbReference type="ARBA" id="ARBA00001941"/>
    </source>
</evidence>
<dbReference type="GO" id="GO:0009089">
    <property type="term" value="P:lysine biosynthetic process via diaminopimelate"/>
    <property type="evidence" value="ECO:0007669"/>
    <property type="project" value="UniProtKB-UniPathway"/>
</dbReference>
<dbReference type="PROSITE" id="PS00759">
    <property type="entry name" value="ARGE_DAPE_CPG2_2"/>
    <property type="match status" value="1"/>
</dbReference>
<dbReference type="NCBIfam" id="TIGR01910">
    <property type="entry name" value="DapE-ArgE"/>
    <property type="match status" value="1"/>
</dbReference>
<dbReference type="InterPro" id="IPR036264">
    <property type="entry name" value="Bact_exopeptidase_dim_dom"/>
</dbReference>
<comment type="similarity">
    <text evidence="4">Belongs to the peptidase M20A family.</text>
</comment>
<proteinExistence type="inferred from homology"/>
<evidence type="ECO:0000256" key="12">
    <source>
        <dbReference type="ARBA" id="ARBA00023154"/>
    </source>
</evidence>
<dbReference type="Pfam" id="PF07687">
    <property type="entry name" value="M20_dimer"/>
    <property type="match status" value="1"/>
</dbReference>
<dbReference type="Proteomes" id="UP000051084">
    <property type="component" value="Unassembled WGS sequence"/>
</dbReference>
<evidence type="ECO:0000256" key="9">
    <source>
        <dbReference type="ARBA" id="ARBA00022801"/>
    </source>
</evidence>
<feature type="domain" description="Peptidase M20 dimerisation" evidence="15">
    <location>
        <begin position="174"/>
        <end position="277"/>
    </location>
</feature>
<evidence type="ECO:0000256" key="3">
    <source>
        <dbReference type="ARBA" id="ARBA00005130"/>
    </source>
</evidence>
<evidence type="ECO:0000256" key="13">
    <source>
        <dbReference type="ARBA" id="ARBA00023285"/>
    </source>
</evidence>
<evidence type="ECO:0000256" key="5">
    <source>
        <dbReference type="ARBA" id="ARBA00011921"/>
    </source>
</evidence>
<evidence type="ECO:0000256" key="8">
    <source>
        <dbReference type="ARBA" id="ARBA00022723"/>
    </source>
</evidence>
<evidence type="ECO:0000256" key="14">
    <source>
        <dbReference type="ARBA" id="ARBA00051301"/>
    </source>
</evidence>
<keyword evidence="9" id="KW-0378">Hydrolase</keyword>
<comment type="pathway">
    <text evidence="3">Amino-acid biosynthesis; L-lysine biosynthesis via DAP pathway; LL-2,6-diaminopimelate from (S)-tetrahydrodipicolinate (succinylase route): step 3/3.</text>
</comment>
<protein>
    <recommendedName>
        <fullName evidence="6">Probable succinyl-diaminopimelate desuccinylase</fullName>
        <ecNumber evidence="5">3.5.1.18</ecNumber>
    </recommendedName>
</protein>
<dbReference type="InterPro" id="IPR011650">
    <property type="entry name" value="Peptidase_M20_dimer"/>
</dbReference>
<dbReference type="Gene3D" id="3.40.630.10">
    <property type="entry name" value="Zn peptidases"/>
    <property type="match status" value="1"/>
</dbReference>
<dbReference type="PANTHER" id="PTHR43808">
    <property type="entry name" value="ACETYLORNITHINE DEACETYLASE"/>
    <property type="match status" value="1"/>
</dbReference>
<name>A0A0R1UN51_9LACO</name>
<accession>A0A0R1UN51</accession>
<evidence type="ECO:0000256" key="7">
    <source>
        <dbReference type="ARBA" id="ARBA00022605"/>
    </source>
</evidence>
<comment type="caution">
    <text evidence="16">The sequence shown here is derived from an EMBL/GenBank/DDBJ whole genome shotgun (WGS) entry which is preliminary data.</text>
</comment>
<keyword evidence="8" id="KW-0479">Metal-binding</keyword>
<reference evidence="16 17" key="1">
    <citation type="journal article" date="2015" name="Genome Announc.">
        <title>Expanding the biotechnology potential of lactobacilli through comparative genomics of 213 strains and associated genera.</title>
        <authorList>
            <person name="Sun Z."/>
            <person name="Harris H.M."/>
            <person name="McCann A."/>
            <person name="Guo C."/>
            <person name="Argimon S."/>
            <person name="Zhang W."/>
            <person name="Yang X."/>
            <person name="Jeffery I.B."/>
            <person name="Cooney J.C."/>
            <person name="Kagawa T.F."/>
            <person name="Liu W."/>
            <person name="Song Y."/>
            <person name="Salvetti E."/>
            <person name="Wrobel A."/>
            <person name="Rasinkangas P."/>
            <person name="Parkhill J."/>
            <person name="Rea M.C."/>
            <person name="O'Sullivan O."/>
            <person name="Ritari J."/>
            <person name="Douillard F.P."/>
            <person name="Paul Ross R."/>
            <person name="Yang R."/>
            <person name="Briner A.E."/>
            <person name="Felis G.E."/>
            <person name="de Vos W.M."/>
            <person name="Barrangou R."/>
            <person name="Klaenhammer T.R."/>
            <person name="Caufield P.W."/>
            <person name="Cui Y."/>
            <person name="Zhang H."/>
            <person name="O'Toole P.W."/>
        </authorList>
    </citation>
    <scope>NUCLEOTIDE SEQUENCE [LARGE SCALE GENOMIC DNA]</scope>
    <source>
        <strain evidence="16 17">DSM 18793</strain>
    </source>
</reference>
<dbReference type="PROSITE" id="PS00758">
    <property type="entry name" value="ARGE_DAPE_CPG2_1"/>
    <property type="match status" value="1"/>
</dbReference>
<evidence type="ECO:0000256" key="6">
    <source>
        <dbReference type="ARBA" id="ARBA00016853"/>
    </source>
</evidence>
<evidence type="ECO:0000313" key="17">
    <source>
        <dbReference type="Proteomes" id="UP000051084"/>
    </source>
</evidence>
<evidence type="ECO:0000259" key="15">
    <source>
        <dbReference type="Pfam" id="PF07687"/>
    </source>
</evidence>
<keyword evidence="7" id="KW-0028">Amino-acid biosynthesis</keyword>
<keyword evidence="13" id="KW-0170">Cobalt</keyword>
<evidence type="ECO:0000256" key="4">
    <source>
        <dbReference type="ARBA" id="ARBA00006247"/>
    </source>
</evidence>
<gene>
    <name evidence="16" type="ORF">FC21_GL001324</name>
</gene>
<dbReference type="NCBIfam" id="NF006365">
    <property type="entry name" value="PRK08588.1"/>
    <property type="match status" value="1"/>
</dbReference>
<dbReference type="PANTHER" id="PTHR43808:SF8">
    <property type="entry name" value="PEPTIDASE M20 DIMERISATION DOMAIN-CONTAINING PROTEIN"/>
    <property type="match status" value="1"/>
</dbReference>
<evidence type="ECO:0000256" key="2">
    <source>
        <dbReference type="ARBA" id="ARBA00001947"/>
    </source>
</evidence>
<dbReference type="Gene3D" id="3.30.70.360">
    <property type="match status" value="1"/>
</dbReference>
<comment type="cofactor">
    <cofactor evidence="2">
        <name>Zn(2+)</name>
        <dbReference type="ChEBI" id="CHEBI:29105"/>
    </cofactor>
</comment>
<sequence>MKMMQKTSQLELLQALLQRPSVNGDERRVTEYLAEFLANHGITSELIELSPGRAGLVAEIGPQNRPVVALAAHADTVAVGEADNWQYPPFAATVANKRIYGRGAVDMKGGLAAMVCAVVALHEQESSLPVRVRLIVSTDEEVGGLGAAQLVATGHLKDVVAVVIGEATSGEVQYAHNGSFDYQVTSIGKLAHSSQPQLGVNAVMNLVQFINQEPTVFANAPVSEVLGPVIHSVTVFHGGEQLNSIPDQAYLQGNVRTIPEFDNEQTKAGFERLITQLNQQPGVNLSLSVVADFAPVVTAPTNPLVQQMQQAVAAVTGVQPPLAISNGATDASRYVIGNPALEVVIYGPGDEAQSHQVDESLPLDEYYQAIEIYQRFIMRL</sequence>
<dbReference type="GO" id="GO:0046872">
    <property type="term" value="F:metal ion binding"/>
    <property type="evidence" value="ECO:0007669"/>
    <property type="project" value="UniProtKB-KW"/>
</dbReference>
<evidence type="ECO:0000313" key="16">
    <source>
        <dbReference type="EMBL" id="KRL94590.1"/>
    </source>
</evidence>
<dbReference type="InterPro" id="IPR050072">
    <property type="entry name" value="Peptidase_M20A"/>
</dbReference>
<dbReference type="GO" id="GO:0009014">
    <property type="term" value="F:succinyl-diaminopimelate desuccinylase activity"/>
    <property type="evidence" value="ECO:0007669"/>
    <property type="project" value="UniProtKB-EC"/>
</dbReference>
<evidence type="ECO:0000256" key="11">
    <source>
        <dbReference type="ARBA" id="ARBA00022915"/>
    </source>
</evidence>
<keyword evidence="11" id="KW-0220">Diaminopimelate biosynthesis</keyword>
<keyword evidence="10" id="KW-0862">Zinc</keyword>
<dbReference type="SUPFAM" id="SSF53187">
    <property type="entry name" value="Zn-dependent exopeptidases"/>
    <property type="match status" value="1"/>
</dbReference>
<comment type="catalytic activity">
    <reaction evidence="14">
        <text>N-succinyl-(2S,6S)-2,6-diaminopimelate + H2O = (2S,6S)-2,6-diaminopimelate + succinate</text>
        <dbReference type="Rhea" id="RHEA:22608"/>
        <dbReference type="ChEBI" id="CHEBI:15377"/>
        <dbReference type="ChEBI" id="CHEBI:30031"/>
        <dbReference type="ChEBI" id="CHEBI:57609"/>
        <dbReference type="ChEBI" id="CHEBI:58087"/>
        <dbReference type="EC" id="3.5.1.18"/>
    </reaction>
</comment>